<evidence type="ECO:0000256" key="1">
    <source>
        <dbReference type="SAM" id="MobiDB-lite"/>
    </source>
</evidence>
<protein>
    <submittedName>
        <fullName evidence="3">Uncharacterized protein</fullName>
    </submittedName>
</protein>
<dbReference type="HOGENOM" id="CLU_2319240_0_0_6"/>
<gene>
    <name evidence="3" type="ORF">THITH_01030</name>
</gene>
<keyword evidence="4" id="KW-1185">Reference proteome</keyword>
<dbReference type="STRING" id="713585.THITH_01030"/>
<evidence type="ECO:0000313" key="4">
    <source>
        <dbReference type="Proteomes" id="UP000005289"/>
    </source>
</evidence>
<dbReference type="Proteomes" id="UP000005289">
    <property type="component" value="Chromosome"/>
</dbReference>
<proteinExistence type="predicted"/>
<feature type="compositionally biased region" description="Pro residues" evidence="1">
    <location>
        <begin position="70"/>
        <end position="81"/>
    </location>
</feature>
<accession>W0DSJ2</accession>
<feature type="compositionally biased region" description="Low complexity" evidence="1">
    <location>
        <begin position="56"/>
        <end position="65"/>
    </location>
</feature>
<organism evidence="3 4">
    <name type="scientific">Thioalkalivibrio paradoxus ARh 1</name>
    <dbReference type="NCBI Taxonomy" id="713585"/>
    <lineage>
        <taxon>Bacteria</taxon>
        <taxon>Pseudomonadati</taxon>
        <taxon>Pseudomonadota</taxon>
        <taxon>Gammaproteobacteria</taxon>
        <taxon>Chromatiales</taxon>
        <taxon>Ectothiorhodospiraceae</taxon>
        <taxon>Thioalkalivibrio</taxon>
    </lineage>
</organism>
<keyword evidence="2" id="KW-0732">Signal</keyword>
<name>W0DSJ2_9GAMM</name>
<feature type="chain" id="PRO_5004787217" evidence="2">
    <location>
        <begin position="26"/>
        <end position="99"/>
    </location>
</feature>
<sequence>MRHVKMTLVLLAAAPLALLVGCAEMEEPFPAEEPGMEQQQEGTWGAPPEEAPPPERGMGAPPAEGEGMGAPPPEGRMPAPPDSDGAMQPEPPAGAPGDR</sequence>
<feature type="compositionally biased region" description="Pro residues" evidence="1">
    <location>
        <begin position="89"/>
        <end position="99"/>
    </location>
</feature>
<evidence type="ECO:0000256" key="2">
    <source>
        <dbReference type="SAM" id="SignalP"/>
    </source>
</evidence>
<feature type="region of interest" description="Disordered" evidence="1">
    <location>
        <begin position="29"/>
        <end position="99"/>
    </location>
</feature>
<dbReference type="PROSITE" id="PS51257">
    <property type="entry name" value="PROKAR_LIPOPROTEIN"/>
    <property type="match status" value="1"/>
</dbReference>
<dbReference type="RefSeq" id="WP_006746385.1">
    <property type="nucleotide sequence ID" value="NZ_CP007029.1"/>
</dbReference>
<reference evidence="3 4" key="1">
    <citation type="submission" date="2013-12" db="EMBL/GenBank/DDBJ databases">
        <authorList>
            <consortium name="DOE Joint Genome Institute"/>
            <person name="Muyzer G."/>
            <person name="Huntemann M."/>
            <person name="Han J."/>
            <person name="Chen A."/>
            <person name="Kyrpides N."/>
            <person name="Mavromatis K."/>
            <person name="Markowitz V."/>
            <person name="Palaniappan K."/>
            <person name="Ivanova N."/>
            <person name="Schaumberg A."/>
            <person name="Pati A."/>
            <person name="Liolios K."/>
            <person name="Nordberg H.P."/>
            <person name="Cantor M.N."/>
            <person name="Hua S.X."/>
            <person name="Woyke T."/>
        </authorList>
    </citation>
    <scope>NUCLEOTIDE SEQUENCE [LARGE SCALE GENOMIC DNA]</scope>
    <source>
        <strain evidence="3 4">ARh 1</strain>
    </source>
</reference>
<dbReference type="AlphaFoldDB" id="W0DSJ2"/>
<dbReference type="KEGG" id="tti:THITH_01030"/>
<feature type="signal peptide" evidence="2">
    <location>
        <begin position="1"/>
        <end position="25"/>
    </location>
</feature>
<evidence type="ECO:0000313" key="3">
    <source>
        <dbReference type="EMBL" id="AHE99825.1"/>
    </source>
</evidence>
<dbReference type="EMBL" id="CP007029">
    <property type="protein sequence ID" value="AHE99825.1"/>
    <property type="molecule type" value="Genomic_DNA"/>
</dbReference>